<feature type="active site" description="Proton donor" evidence="8">
    <location>
        <position position="89"/>
    </location>
</feature>
<comment type="function">
    <text evidence="8">Catalyzes the formation of 6,7-dimethyl-8-ribityllumazine by condensation of 5-amino-6-(D-ribitylamino)uracil with 3,4-dihydroxy-2-butanone 4-phosphate. This is the penultimate step in the biosynthesis of riboflavin.</text>
</comment>
<name>A0A4R5KL61_9BACL</name>
<dbReference type="GO" id="GO:0005829">
    <property type="term" value="C:cytosol"/>
    <property type="evidence" value="ECO:0007669"/>
    <property type="project" value="TreeGrafter"/>
</dbReference>
<reference evidence="9 10" key="1">
    <citation type="submission" date="2019-03" db="EMBL/GenBank/DDBJ databases">
        <title>This is whole genome sequence of Paenibacillus sp MS74 strain.</title>
        <authorList>
            <person name="Trinh H.N."/>
        </authorList>
    </citation>
    <scope>NUCLEOTIDE SEQUENCE [LARGE SCALE GENOMIC DNA]</scope>
    <source>
        <strain evidence="9 10">MS74</strain>
    </source>
</reference>
<feature type="binding site" evidence="8">
    <location>
        <begin position="81"/>
        <end position="83"/>
    </location>
    <ligand>
        <name>5-amino-6-(D-ribitylamino)uracil</name>
        <dbReference type="ChEBI" id="CHEBI:15934"/>
    </ligand>
</feature>
<keyword evidence="4 8" id="KW-0686">Riboflavin biosynthesis</keyword>
<dbReference type="Pfam" id="PF00885">
    <property type="entry name" value="DMRL_synthase"/>
    <property type="match status" value="1"/>
</dbReference>
<evidence type="ECO:0000256" key="4">
    <source>
        <dbReference type="ARBA" id="ARBA00022619"/>
    </source>
</evidence>
<feature type="binding site" evidence="8">
    <location>
        <begin position="57"/>
        <end position="59"/>
    </location>
    <ligand>
        <name>5-amino-6-(D-ribitylamino)uracil</name>
        <dbReference type="ChEBI" id="CHEBI:15934"/>
    </ligand>
</feature>
<evidence type="ECO:0000256" key="1">
    <source>
        <dbReference type="ARBA" id="ARBA00004917"/>
    </source>
</evidence>
<keyword evidence="5 8" id="KW-0808">Transferase</keyword>
<comment type="catalytic activity">
    <reaction evidence="6 8">
        <text>(2S)-2-hydroxy-3-oxobutyl phosphate + 5-amino-6-(D-ribitylamino)uracil = 6,7-dimethyl-8-(1-D-ribityl)lumazine + phosphate + 2 H2O + H(+)</text>
        <dbReference type="Rhea" id="RHEA:26152"/>
        <dbReference type="ChEBI" id="CHEBI:15377"/>
        <dbReference type="ChEBI" id="CHEBI:15378"/>
        <dbReference type="ChEBI" id="CHEBI:15934"/>
        <dbReference type="ChEBI" id="CHEBI:43474"/>
        <dbReference type="ChEBI" id="CHEBI:58201"/>
        <dbReference type="ChEBI" id="CHEBI:58830"/>
        <dbReference type="EC" id="2.5.1.78"/>
    </reaction>
</comment>
<dbReference type="HAMAP" id="MF_00178">
    <property type="entry name" value="Lumazine_synth"/>
    <property type="match status" value="1"/>
</dbReference>
<dbReference type="EMBL" id="SMRT01000011">
    <property type="protein sequence ID" value="TDF95180.1"/>
    <property type="molecule type" value="Genomic_DNA"/>
</dbReference>
<dbReference type="Gene3D" id="3.40.50.960">
    <property type="entry name" value="Lumazine/riboflavin synthase"/>
    <property type="match status" value="1"/>
</dbReference>
<dbReference type="FunFam" id="3.40.50.960:FF:000001">
    <property type="entry name" value="6,7-dimethyl-8-ribityllumazine synthase"/>
    <property type="match status" value="1"/>
</dbReference>
<evidence type="ECO:0000256" key="8">
    <source>
        <dbReference type="HAMAP-Rule" id="MF_00178"/>
    </source>
</evidence>
<dbReference type="InterPro" id="IPR036467">
    <property type="entry name" value="LS/RS_sf"/>
</dbReference>
<dbReference type="PANTHER" id="PTHR21058:SF0">
    <property type="entry name" value="6,7-DIMETHYL-8-RIBITYLLUMAZINE SYNTHASE"/>
    <property type="match status" value="1"/>
</dbReference>
<dbReference type="Proteomes" id="UP000295636">
    <property type="component" value="Unassembled WGS sequence"/>
</dbReference>
<evidence type="ECO:0000256" key="3">
    <source>
        <dbReference type="ARBA" id="ARBA00012664"/>
    </source>
</evidence>
<feature type="binding site" evidence="8">
    <location>
        <begin position="86"/>
        <end position="87"/>
    </location>
    <ligand>
        <name>(2S)-2-hydroxy-3-oxobutyl phosphate</name>
        <dbReference type="ChEBI" id="CHEBI:58830"/>
    </ligand>
</feature>
<dbReference type="GO" id="GO:0009349">
    <property type="term" value="C:riboflavin synthase complex"/>
    <property type="evidence" value="ECO:0007669"/>
    <property type="project" value="UniProtKB-UniRule"/>
</dbReference>
<dbReference type="InterPro" id="IPR002180">
    <property type="entry name" value="LS/RS"/>
</dbReference>
<protein>
    <recommendedName>
        <fullName evidence="7 8">6,7-dimethyl-8-ribityllumazine synthase</fullName>
        <shortName evidence="8">DMRL synthase</shortName>
        <shortName evidence="8">LS</shortName>
        <shortName evidence="8">Lumazine synthase</shortName>
        <ecNumber evidence="3 8">2.5.1.78</ecNumber>
    </recommendedName>
</protein>
<dbReference type="AlphaFoldDB" id="A0A4R5KL61"/>
<proteinExistence type="inferred from homology"/>
<dbReference type="EC" id="2.5.1.78" evidence="3 8"/>
<dbReference type="PANTHER" id="PTHR21058">
    <property type="entry name" value="6,7-DIMETHYL-8-RIBITYLLUMAZINE SYNTHASE DMRL SYNTHASE LUMAZINE SYNTHASE"/>
    <property type="match status" value="1"/>
</dbReference>
<dbReference type="InterPro" id="IPR034964">
    <property type="entry name" value="LS"/>
</dbReference>
<feature type="binding site" evidence="8">
    <location>
        <position position="114"/>
    </location>
    <ligand>
        <name>5-amino-6-(D-ribitylamino)uracil</name>
        <dbReference type="ChEBI" id="CHEBI:15934"/>
    </ligand>
</feature>
<evidence type="ECO:0000256" key="6">
    <source>
        <dbReference type="ARBA" id="ARBA00048785"/>
    </source>
</evidence>
<keyword evidence="10" id="KW-1185">Reference proteome</keyword>
<evidence type="ECO:0000313" key="10">
    <source>
        <dbReference type="Proteomes" id="UP000295636"/>
    </source>
</evidence>
<dbReference type="GO" id="GO:0000906">
    <property type="term" value="F:6,7-dimethyl-8-ribityllumazine synthase activity"/>
    <property type="evidence" value="ECO:0007669"/>
    <property type="project" value="UniProtKB-UniRule"/>
</dbReference>
<dbReference type="SUPFAM" id="SSF52121">
    <property type="entry name" value="Lumazine synthase"/>
    <property type="match status" value="1"/>
</dbReference>
<comment type="caution">
    <text evidence="9">The sequence shown here is derived from an EMBL/GenBank/DDBJ whole genome shotgun (WGS) entry which is preliminary data.</text>
</comment>
<dbReference type="NCBIfam" id="TIGR00114">
    <property type="entry name" value="lumazine-synth"/>
    <property type="match status" value="1"/>
</dbReference>
<comment type="similarity">
    <text evidence="2 8">Belongs to the DMRL synthase family.</text>
</comment>
<comment type="subunit">
    <text evidence="8">Forms an icosahedral capsid composed of 60 subunits, arranged as a dodecamer of pentamers.</text>
</comment>
<dbReference type="RefSeq" id="WP_133232084.1">
    <property type="nucleotide sequence ID" value="NZ_SMRT01000011.1"/>
</dbReference>
<sequence length="159" mass="16876">MIHHFEGNLISQGKTYGIVIGRFNEFISSKLLSGALDAFKRHGATEDEVTVAWVPGAFEIPLIAQKMAASGRFDAVVTLGAVIRGSTPHFDYVCNEVAKGVAAISLKTGVATVFGVLTTDSIEQAVERAGTKAGNKGWEAAATAIEMANLIAQFDNKYT</sequence>
<comment type="pathway">
    <text evidence="1 8">Cofactor biosynthesis; riboflavin biosynthesis; riboflavin from 2-hydroxy-3-oxobutyl phosphate and 5-amino-6-(D-ribitylamino)uracil: step 1/2.</text>
</comment>
<evidence type="ECO:0000256" key="7">
    <source>
        <dbReference type="ARBA" id="ARBA00072606"/>
    </source>
</evidence>
<evidence type="ECO:0000256" key="2">
    <source>
        <dbReference type="ARBA" id="ARBA00007424"/>
    </source>
</evidence>
<dbReference type="OrthoDB" id="9809709at2"/>
<feature type="binding site" evidence="8">
    <location>
        <position position="23"/>
    </location>
    <ligand>
        <name>5-amino-6-(D-ribitylamino)uracil</name>
        <dbReference type="ChEBI" id="CHEBI:15934"/>
    </ligand>
</feature>
<evidence type="ECO:0000256" key="5">
    <source>
        <dbReference type="ARBA" id="ARBA00022679"/>
    </source>
</evidence>
<organism evidence="9 10">
    <name type="scientific">Paenibacillus piri</name>
    <dbReference type="NCBI Taxonomy" id="2547395"/>
    <lineage>
        <taxon>Bacteria</taxon>
        <taxon>Bacillati</taxon>
        <taxon>Bacillota</taxon>
        <taxon>Bacilli</taxon>
        <taxon>Bacillales</taxon>
        <taxon>Paenibacillaceae</taxon>
        <taxon>Paenibacillus</taxon>
    </lineage>
</organism>
<dbReference type="NCBIfam" id="NF000812">
    <property type="entry name" value="PRK00061.1-4"/>
    <property type="match status" value="1"/>
</dbReference>
<feature type="binding site" evidence="8">
    <location>
        <position position="128"/>
    </location>
    <ligand>
        <name>(2S)-2-hydroxy-3-oxobutyl phosphate</name>
        <dbReference type="ChEBI" id="CHEBI:58830"/>
    </ligand>
</feature>
<evidence type="ECO:0000313" key="9">
    <source>
        <dbReference type="EMBL" id="TDF95180.1"/>
    </source>
</evidence>
<dbReference type="UniPathway" id="UPA00275">
    <property type="reaction ID" value="UER00404"/>
</dbReference>
<accession>A0A4R5KL61</accession>
<dbReference type="GO" id="GO:0009231">
    <property type="term" value="P:riboflavin biosynthetic process"/>
    <property type="evidence" value="ECO:0007669"/>
    <property type="project" value="UniProtKB-UniRule"/>
</dbReference>
<dbReference type="CDD" id="cd09209">
    <property type="entry name" value="Lumazine_synthase-I"/>
    <property type="match status" value="1"/>
</dbReference>
<gene>
    <name evidence="8" type="primary">ribH</name>
    <name evidence="9" type="ORF">E1757_21895</name>
</gene>